<sequence>MRYVGKLKSSLKMALQIATNDHYNVMWREAKSVPKRSDLVETLTLLFLKWVSTLDAK</sequence>
<comment type="caution">
    <text evidence="1">The sequence shown here is derived from an EMBL/GenBank/DDBJ whole genome shotgun (WGS) entry which is preliminary data.</text>
</comment>
<proteinExistence type="predicted"/>
<protein>
    <submittedName>
        <fullName evidence="1">Uncharacterized protein</fullName>
    </submittedName>
</protein>
<dbReference type="STRING" id="476652.DEAC_c31530"/>
<dbReference type="PATRIC" id="fig|476652.3.peg.3318"/>
<evidence type="ECO:0000313" key="2">
    <source>
        <dbReference type="Proteomes" id="UP000036356"/>
    </source>
</evidence>
<dbReference type="EMBL" id="LDZY01000011">
    <property type="protein sequence ID" value="KLU64825.1"/>
    <property type="molecule type" value="Genomic_DNA"/>
</dbReference>
<dbReference type="Proteomes" id="UP000036356">
    <property type="component" value="Unassembled WGS sequence"/>
</dbReference>
<reference evidence="1 2" key="1">
    <citation type="submission" date="2015-06" db="EMBL/GenBank/DDBJ databases">
        <title>Draft genome of the moderately acidophilic sulfate reducer Candidatus Desulfosporosinus acididurans strain M1.</title>
        <authorList>
            <person name="Poehlein A."/>
            <person name="Petzsch P."/>
            <person name="Johnson B.D."/>
            <person name="Schloemann M."/>
            <person name="Daniel R."/>
            <person name="Muehling M."/>
        </authorList>
    </citation>
    <scope>NUCLEOTIDE SEQUENCE [LARGE SCALE GENOMIC DNA]</scope>
    <source>
        <strain evidence="1 2">M1</strain>
    </source>
</reference>
<organism evidence="1 2">
    <name type="scientific">Desulfosporosinus acididurans</name>
    <dbReference type="NCBI Taxonomy" id="476652"/>
    <lineage>
        <taxon>Bacteria</taxon>
        <taxon>Bacillati</taxon>
        <taxon>Bacillota</taxon>
        <taxon>Clostridia</taxon>
        <taxon>Eubacteriales</taxon>
        <taxon>Desulfitobacteriaceae</taxon>
        <taxon>Desulfosporosinus</taxon>
    </lineage>
</organism>
<dbReference type="AlphaFoldDB" id="A0A0J1FMX3"/>
<keyword evidence="2" id="KW-1185">Reference proteome</keyword>
<accession>A0A0J1FMX3</accession>
<evidence type="ECO:0000313" key="1">
    <source>
        <dbReference type="EMBL" id="KLU64825.1"/>
    </source>
</evidence>
<name>A0A0J1FMX3_9FIRM</name>
<gene>
    <name evidence="1" type="ORF">DEAC_c31530</name>
</gene>